<evidence type="ECO:0000313" key="2">
    <source>
        <dbReference type="Proteomes" id="UP001283361"/>
    </source>
</evidence>
<comment type="caution">
    <text evidence="1">The sequence shown here is derived from an EMBL/GenBank/DDBJ whole genome shotgun (WGS) entry which is preliminary data.</text>
</comment>
<evidence type="ECO:0000313" key="1">
    <source>
        <dbReference type="EMBL" id="KAK3701182.1"/>
    </source>
</evidence>
<name>A0AAE0XPR1_9GAST</name>
<dbReference type="EMBL" id="JAWDGP010007897">
    <property type="protein sequence ID" value="KAK3701182.1"/>
    <property type="molecule type" value="Genomic_DNA"/>
</dbReference>
<dbReference type="AlphaFoldDB" id="A0AAE0XPR1"/>
<protein>
    <submittedName>
        <fullName evidence="1">Uncharacterized protein</fullName>
    </submittedName>
</protein>
<accession>A0AAE0XPR1</accession>
<proteinExistence type="predicted"/>
<reference evidence="1" key="1">
    <citation type="journal article" date="2023" name="G3 (Bethesda)">
        <title>A reference genome for the long-term kleptoplast-retaining sea slug Elysia crispata morphotype clarki.</title>
        <authorList>
            <person name="Eastman K.E."/>
            <person name="Pendleton A.L."/>
            <person name="Shaikh M.A."/>
            <person name="Suttiyut T."/>
            <person name="Ogas R."/>
            <person name="Tomko P."/>
            <person name="Gavelis G."/>
            <person name="Widhalm J.R."/>
            <person name="Wisecaver J.H."/>
        </authorList>
    </citation>
    <scope>NUCLEOTIDE SEQUENCE</scope>
    <source>
        <strain evidence="1">ECLA1</strain>
    </source>
</reference>
<dbReference type="Proteomes" id="UP001283361">
    <property type="component" value="Unassembled WGS sequence"/>
</dbReference>
<sequence>MFHRVPLTIQHSHRFSWPVSAETLKTFTPSTEINHHKGAVKRDARRGFLSSMASVTTGQKSGVFDQECLQLLRIVEEEEEPELFPNQVLGLLAQSQRKVCLTSRDLLNLWRPRYYGLFGLLNSWEIFNSRNMIV</sequence>
<gene>
    <name evidence="1" type="ORF">RRG08_029653</name>
</gene>
<keyword evidence="2" id="KW-1185">Reference proteome</keyword>
<organism evidence="1 2">
    <name type="scientific">Elysia crispata</name>
    <name type="common">lettuce slug</name>
    <dbReference type="NCBI Taxonomy" id="231223"/>
    <lineage>
        <taxon>Eukaryota</taxon>
        <taxon>Metazoa</taxon>
        <taxon>Spiralia</taxon>
        <taxon>Lophotrochozoa</taxon>
        <taxon>Mollusca</taxon>
        <taxon>Gastropoda</taxon>
        <taxon>Heterobranchia</taxon>
        <taxon>Euthyneura</taxon>
        <taxon>Panpulmonata</taxon>
        <taxon>Sacoglossa</taxon>
        <taxon>Placobranchoidea</taxon>
        <taxon>Plakobranchidae</taxon>
        <taxon>Elysia</taxon>
    </lineage>
</organism>